<evidence type="ECO:0000313" key="1">
    <source>
        <dbReference type="EMBL" id="CBI08864.1"/>
    </source>
</evidence>
<comment type="caution">
    <text evidence="1">The sequence shown here is derived from an EMBL/GenBank/DDBJ whole genome shotgun (WGS) entry which is preliminary data.</text>
</comment>
<reference evidence="1" key="1">
    <citation type="submission" date="2009-10" db="EMBL/GenBank/DDBJ databases">
        <title>Diversity of trophic interactions inside an arsenic-rich microbial ecosystem.</title>
        <authorList>
            <person name="Bertin P.N."/>
            <person name="Heinrich-Salmeron A."/>
            <person name="Pelletier E."/>
            <person name="Goulhen-Chollet F."/>
            <person name="Arsene-Ploetze F."/>
            <person name="Gallien S."/>
            <person name="Calteau A."/>
            <person name="Vallenet D."/>
            <person name="Casiot C."/>
            <person name="Chane-Woon-Ming B."/>
            <person name="Giloteaux L."/>
            <person name="Barakat M."/>
            <person name="Bonnefoy V."/>
            <person name="Bruneel O."/>
            <person name="Chandler M."/>
            <person name="Cleiss J."/>
            <person name="Duran R."/>
            <person name="Elbaz-Poulichet F."/>
            <person name="Fonknechten N."/>
            <person name="Lauga B."/>
            <person name="Mornico D."/>
            <person name="Ortet P."/>
            <person name="Schaeffer C."/>
            <person name="Siguier P."/>
            <person name="Alexander Thil Smith A."/>
            <person name="Van Dorsselaer A."/>
            <person name="Weissenbach J."/>
            <person name="Medigue C."/>
            <person name="Le Paslier D."/>
        </authorList>
    </citation>
    <scope>NUCLEOTIDE SEQUENCE</scope>
</reference>
<proteinExistence type="predicted"/>
<dbReference type="AlphaFoldDB" id="E6QNP3"/>
<accession>E6QNP3</accession>
<organism evidence="1">
    <name type="scientific">mine drainage metagenome</name>
    <dbReference type="NCBI Taxonomy" id="410659"/>
    <lineage>
        <taxon>unclassified sequences</taxon>
        <taxon>metagenomes</taxon>
        <taxon>ecological metagenomes</taxon>
    </lineage>
</organism>
<protein>
    <submittedName>
        <fullName evidence="1">Uncharacterized protein</fullName>
    </submittedName>
</protein>
<dbReference type="EMBL" id="CABQ01000287">
    <property type="protein sequence ID" value="CBI08864.1"/>
    <property type="molecule type" value="Genomic_DNA"/>
</dbReference>
<sequence>MAGFGFSWLIPLSRGSDNPALYVMPLAGSGLADGGSWQVRGAFQLVLVCCCTRRLACTPVAPVTERPR</sequence>
<gene>
    <name evidence="1" type="ORF">CARN6_2383</name>
</gene>
<name>E6QNP3_9ZZZZ</name>